<dbReference type="Gene3D" id="2.40.30.170">
    <property type="match status" value="1"/>
</dbReference>
<keyword evidence="7" id="KW-1133">Transmembrane helix</keyword>
<dbReference type="InterPro" id="IPR006144">
    <property type="entry name" value="Secretion_HlyD_CS"/>
</dbReference>
<dbReference type="RefSeq" id="WP_322776726.1">
    <property type="nucleotide sequence ID" value="NZ_JARJFB010000050.1"/>
</dbReference>
<dbReference type="InterPro" id="IPR010129">
    <property type="entry name" value="T1SS_HlyD"/>
</dbReference>
<evidence type="ECO:0000256" key="3">
    <source>
        <dbReference type="ARBA" id="ARBA00022448"/>
    </source>
</evidence>
<accession>A0ABU5NCE1</accession>
<feature type="domain" description="AprE-like beta-barrel" evidence="12">
    <location>
        <begin position="342"/>
        <end position="431"/>
    </location>
</feature>
<keyword evidence="4 9" id="KW-1003">Cell membrane</keyword>
<evidence type="ECO:0000256" key="7">
    <source>
        <dbReference type="ARBA" id="ARBA00022989"/>
    </source>
</evidence>
<dbReference type="PRINTS" id="PR01490">
    <property type="entry name" value="RTXTOXIND"/>
</dbReference>
<feature type="coiled-coil region" evidence="10">
    <location>
        <begin position="178"/>
        <end position="307"/>
    </location>
</feature>
<evidence type="ECO:0000256" key="10">
    <source>
        <dbReference type="SAM" id="Coils"/>
    </source>
</evidence>
<name>A0ABU5NCE1_9RICK</name>
<dbReference type="PANTHER" id="PTHR30386">
    <property type="entry name" value="MEMBRANE FUSION SUBUNIT OF EMRAB-TOLC MULTIDRUG EFFLUX PUMP"/>
    <property type="match status" value="1"/>
</dbReference>
<evidence type="ECO:0000313" key="13">
    <source>
        <dbReference type="EMBL" id="MEA0970826.1"/>
    </source>
</evidence>
<dbReference type="InterPro" id="IPR058781">
    <property type="entry name" value="HH_AprE-like"/>
</dbReference>
<comment type="similarity">
    <text evidence="2 9">Belongs to the membrane fusion protein (MFP) (TC 8.A.1) family.</text>
</comment>
<proteinExistence type="inferred from homology"/>
<keyword evidence="6" id="KW-0812">Transmembrane</keyword>
<evidence type="ECO:0000256" key="1">
    <source>
        <dbReference type="ARBA" id="ARBA00004377"/>
    </source>
</evidence>
<evidence type="ECO:0000313" key="14">
    <source>
        <dbReference type="Proteomes" id="UP001291687"/>
    </source>
</evidence>
<dbReference type="NCBIfam" id="TIGR01843">
    <property type="entry name" value="type_I_hlyD"/>
    <property type="match status" value="1"/>
</dbReference>
<keyword evidence="14" id="KW-1185">Reference proteome</keyword>
<dbReference type="InterPro" id="IPR058982">
    <property type="entry name" value="Beta-barrel_AprE"/>
</dbReference>
<keyword evidence="5 9" id="KW-0997">Cell inner membrane</keyword>
<evidence type="ECO:0000259" key="11">
    <source>
        <dbReference type="Pfam" id="PF25994"/>
    </source>
</evidence>
<feature type="domain" description="AprE-like long alpha-helical hairpin" evidence="11">
    <location>
        <begin position="116"/>
        <end position="299"/>
    </location>
</feature>
<keyword evidence="10" id="KW-0175">Coiled coil</keyword>
<gene>
    <name evidence="13" type="ORF">Megvenef_00795</name>
</gene>
<comment type="caution">
    <text evidence="13">The sequence shown here is derived from an EMBL/GenBank/DDBJ whole genome shotgun (WGS) entry which is preliminary data.</text>
</comment>
<protein>
    <recommendedName>
        <fullName evidence="9">Membrane fusion protein (MFP) family protein</fullName>
    </recommendedName>
</protein>
<evidence type="ECO:0000256" key="5">
    <source>
        <dbReference type="ARBA" id="ARBA00022519"/>
    </source>
</evidence>
<evidence type="ECO:0000256" key="6">
    <source>
        <dbReference type="ARBA" id="ARBA00022692"/>
    </source>
</evidence>
<evidence type="ECO:0000256" key="4">
    <source>
        <dbReference type="ARBA" id="ARBA00022475"/>
    </source>
</evidence>
<dbReference type="EMBL" id="JARJFB010000050">
    <property type="protein sequence ID" value="MEA0970826.1"/>
    <property type="molecule type" value="Genomic_DNA"/>
</dbReference>
<keyword evidence="3 9" id="KW-0813">Transport</keyword>
<organism evidence="13 14">
    <name type="scientific">Candidatus Megaera venefica</name>
    <dbReference type="NCBI Taxonomy" id="2055910"/>
    <lineage>
        <taxon>Bacteria</taxon>
        <taxon>Pseudomonadati</taxon>
        <taxon>Pseudomonadota</taxon>
        <taxon>Alphaproteobacteria</taxon>
        <taxon>Rickettsiales</taxon>
        <taxon>Rickettsiaceae</taxon>
        <taxon>Candidatus Megaera</taxon>
    </lineage>
</organism>
<sequence length="454" mass="50551">MLKSFVRLITGRSKSHSKIDQLRYLSQSALIEETSAPYAVRTTLLMISLVVISLIIWAGFTQVDEIAVTDGEVIPSKHVQAIQHLEGGIIAEIKVVEGELIEKGQTILILDGTAVKRDLSALRARRIASQYKALRLKSFINNTTPDFTEIEGEKANDELVNEQLKSFTSMIEAREDERDVITEQITQKQSALEGLEEKKKTLEENVKLVSEERGLKEQLYKKGHLSRFKFLEIQKQANEINGELQETESAITQAQNAISEYKNRLDSLGSTSIDEAYKELSLVEGDQAQINESIKKLEEQVGRLEVKSPSYGYVKVLNIKTIGGVIESGKILAEIVPLEGNLIVETQIQPKDIGHIRTGLPVKIKVGSYDYSRYGAINGELIYISATTFVKDTGVRYYMGRVSLARNYVGSDPKKNLIVPGMTVQADIVTGSKSILAYLLKPIRNSVTTAFSER</sequence>
<reference evidence="13 14" key="1">
    <citation type="submission" date="2023-03" db="EMBL/GenBank/DDBJ databases">
        <title>Host association and intracellularity evolved multiple times independently in the Rickettsiales.</title>
        <authorList>
            <person name="Castelli M."/>
            <person name="Nardi T."/>
            <person name="Gammuto L."/>
            <person name="Bellinzona G."/>
            <person name="Sabaneyeva E."/>
            <person name="Potekhin A."/>
            <person name="Serra V."/>
            <person name="Petroni G."/>
            <person name="Sassera D."/>
        </authorList>
    </citation>
    <scope>NUCLEOTIDE SEQUENCE [LARGE SCALE GENOMIC DNA]</scope>
    <source>
        <strain evidence="13 14">Sr 2-6</strain>
    </source>
</reference>
<evidence type="ECO:0000256" key="8">
    <source>
        <dbReference type="ARBA" id="ARBA00023136"/>
    </source>
</evidence>
<evidence type="ECO:0000256" key="9">
    <source>
        <dbReference type="RuleBase" id="RU365093"/>
    </source>
</evidence>
<dbReference type="PROSITE" id="PS00543">
    <property type="entry name" value="HLYD_FAMILY"/>
    <property type="match status" value="1"/>
</dbReference>
<evidence type="ECO:0000259" key="12">
    <source>
        <dbReference type="Pfam" id="PF26002"/>
    </source>
</evidence>
<dbReference type="Proteomes" id="UP001291687">
    <property type="component" value="Unassembled WGS sequence"/>
</dbReference>
<comment type="subcellular location">
    <subcellularLocation>
        <location evidence="1 9">Cell inner membrane</location>
        <topology evidence="1 9">Single-pass membrane protein</topology>
    </subcellularLocation>
</comment>
<dbReference type="Pfam" id="PF25994">
    <property type="entry name" value="HH_AprE"/>
    <property type="match status" value="1"/>
</dbReference>
<dbReference type="PANTHER" id="PTHR30386:SF26">
    <property type="entry name" value="TRANSPORT PROTEIN COMB"/>
    <property type="match status" value="1"/>
</dbReference>
<dbReference type="Pfam" id="PF26002">
    <property type="entry name" value="Beta-barrel_AprE"/>
    <property type="match status" value="1"/>
</dbReference>
<evidence type="ECO:0000256" key="2">
    <source>
        <dbReference type="ARBA" id="ARBA00009477"/>
    </source>
</evidence>
<keyword evidence="8" id="KW-0472">Membrane</keyword>
<dbReference type="InterPro" id="IPR050739">
    <property type="entry name" value="MFP"/>
</dbReference>